<dbReference type="EMBL" id="CAEZXX010000287">
    <property type="protein sequence ID" value="CAB4734060.1"/>
    <property type="molecule type" value="Genomic_DNA"/>
</dbReference>
<sequence length="319" mass="34990">MAHVAKALPAVGGEAGISAHVPVGRVGRQRAHEHLALVADGHLHEGLRVEDLHLADETATDRTPVCEPLVATDDGDRLRLGAGVQLPDPLAAEPFDPRLLQPRWARRRHVPHGFERREVVAIAHVVGQAPDTQHHRWHEQQPVGAVALDLRKGALGIELLEDADVIAVEQRLRGEAERSVVIERPRHAHAAVHLDALRCLTFVHHTGVARHDEFGATGGATRCRRLPRRGHDIGKLGVRVLAVWLPADRDHGEARVLCWIGTDNECGLCKVDDRLALAIGETVRDRLGHCTEFPCGNRDLIERNRIRKADGDVAAGRHA</sequence>
<proteinExistence type="predicted"/>
<dbReference type="AlphaFoldDB" id="A0A6J6SGT5"/>
<evidence type="ECO:0000313" key="1">
    <source>
        <dbReference type="EMBL" id="CAB4734060.1"/>
    </source>
</evidence>
<name>A0A6J6SGT5_9ZZZZ</name>
<organism evidence="1">
    <name type="scientific">freshwater metagenome</name>
    <dbReference type="NCBI Taxonomy" id="449393"/>
    <lineage>
        <taxon>unclassified sequences</taxon>
        <taxon>metagenomes</taxon>
        <taxon>ecological metagenomes</taxon>
    </lineage>
</organism>
<reference evidence="1" key="1">
    <citation type="submission" date="2020-05" db="EMBL/GenBank/DDBJ databases">
        <authorList>
            <person name="Chiriac C."/>
            <person name="Salcher M."/>
            <person name="Ghai R."/>
            <person name="Kavagutti S V."/>
        </authorList>
    </citation>
    <scope>NUCLEOTIDE SEQUENCE</scope>
</reference>
<gene>
    <name evidence="1" type="ORF">UFOPK2602_02530</name>
</gene>
<protein>
    <submittedName>
        <fullName evidence="1">Unannotated protein</fullName>
    </submittedName>
</protein>
<accession>A0A6J6SGT5</accession>